<evidence type="ECO:0000313" key="2">
    <source>
        <dbReference type="Proteomes" id="UP001497512"/>
    </source>
</evidence>
<sequence>MLVIDFMLKLNSPMVSKIFVRCYRIAVCCCLHLWILGPGFGGYSAHSTGGIEELLQEDPEVKRCCEQCQQQAAGLSKLTQQLSIRSVRSCMLVERDMEVCACLLE</sequence>
<dbReference type="EMBL" id="OZ019897">
    <property type="protein sequence ID" value="CAK9225584.1"/>
    <property type="molecule type" value="Genomic_DNA"/>
</dbReference>
<dbReference type="Proteomes" id="UP001497512">
    <property type="component" value="Chromosome 5"/>
</dbReference>
<reference evidence="1" key="1">
    <citation type="submission" date="2024-02" db="EMBL/GenBank/DDBJ databases">
        <authorList>
            <consortium name="ELIXIR-Norway"/>
            <consortium name="Elixir Norway"/>
        </authorList>
    </citation>
    <scope>NUCLEOTIDE SEQUENCE</scope>
</reference>
<evidence type="ECO:0000313" key="1">
    <source>
        <dbReference type="EMBL" id="CAK9225584.1"/>
    </source>
</evidence>
<accession>A0ABP0UNC0</accession>
<gene>
    <name evidence="1" type="ORF">CSSPTR1EN2_LOCUS17698</name>
</gene>
<evidence type="ECO:0008006" key="3">
    <source>
        <dbReference type="Google" id="ProtNLM"/>
    </source>
</evidence>
<keyword evidence="2" id="KW-1185">Reference proteome</keyword>
<proteinExistence type="predicted"/>
<name>A0ABP0UNC0_9BRYO</name>
<organism evidence="1 2">
    <name type="scientific">Sphagnum troendelagicum</name>
    <dbReference type="NCBI Taxonomy" id="128251"/>
    <lineage>
        <taxon>Eukaryota</taxon>
        <taxon>Viridiplantae</taxon>
        <taxon>Streptophyta</taxon>
        <taxon>Embryophyta</taxon>
        <taxon>Bryophyta</taxon>
        <taxon>Sphagnophytina</taxon>
        <taxon>Sphagnopsida</taxon>
        <taxon>Sphagnales</taxon>
        <taxon>Sphagnaceae</taxon>
        <taxon>Sphagnum</taxon>
    </lineage>
</organism>
<protein>
    <recommendedName>
        <fullName evidence="3">Saposin B-type domain-containing protein</fullName>
    </recommendedName>
</protein>